<organism evidence="4 5">
    <name type="scientific">Streptomyces coffeae</name>
    <dbReference type="NCBI Taxonomy" id="621382"/>
    <lineage>
        <taxon>Bacteria</taxon>
        <taxon>Bacillati</taxon>
        <taxon>Actinomycetota</taxon>
        <taxon>Actinomycetes</taxon>
        <taxon>Kitasatosporales</taxon>
        <taxon>Streptomycetaceae</taxon>
        <taxon>Streptomyces</taxon>
    </lineage>
</organism>
<feature type="domain" description="EamA" evidence="3">
    <location>
        <begin position="174"/>
        <end position="306"/>
    </location>
</feature>
<dbReference type="EMBL" id="JAERRF010000009">
    <property type="protein sequence ID" value="MBL1098534.1"/>
    <property type="molecule type" value="Genomic_DNA"/>
</dbReference>
<evidence type="ECO:0000259" key="3">
    <source>
        <dbReference type="Pfam" id="PF00892"/>
    </source>
</evidence>
<feature type="transmembrane region" description="Helical" evidence="2">
    <location>
        <begin position="171"/>
        <end position="190"/>
    </location>
</feature>
<comment type="caution">
    <text evidence="4">The sequence shown here is derived from an EMBL/GenBank/DDBJ whole genome shotgun (WGS) entry which is preliminary data.</text>
</comment>
<evidence type="ECO:0000256" key="2">
    <source>
        <dbReference type="SAM" id="Phobius"/>
    </source>
</evidence>
<evidence type="ECO:0000256" key="1">
    <source>
        <dbReference type="ARBA" id="ARBA00007362"/>
    </source>
</evidence>
<keyword evidence="5" id="KW-1185">Reference proteome</keyword>
<proteinExistence type="inferred from homology"/>
<feature type="transmembrane region" description="Helical" evidence="2">
    <location>
        <begin position="264"/>
        <end position="283"/>
    </location>
</feature>
<dbReference type="Proteomes" id="UP000634229">
    <property type="component" value="Unassembled WGS sequence"/>
</dbReference>
<gene>
    <name evidence="4" type="ORF">JK363_18075</name>
</gene>
<feature type="transmembrane region" description="Helical" evidence="2">
    <location>
        <begin position="235"/>
        <end position="257"/>
    </location>
</feature>
<dbReference type="SUPFAM" id="SSF103481">
    <property type="entry name" value="Multidrug resistance efflux transporter EmrE"/>
    <property type="match status" value="2"/>
</dbReference>
<keyword evidence="2" id="KW-1133">Transmembrane helix</keyword>
<comment type="similarity">
    <text evidence="1">Belongs to the EamA transporter family.</text>
</comment>
<feature type="transmembrane region" description="Helical" evidence="2">
    <location>
        <begin position="202"/>
        <end position="223"/>
    </location>
</feature>
<dbReference type="PANTHER" id="PTHR22911">
    <property type="entry name" value="ACYL-MALONYL CONDENSING ENZYME-RELATED"/>
    <property type="match status" value="1"/>
</dbReference>
<feature type="transmembrane region" description="Helical" evidence="2">
    <location>
        <begin position="26"/>
        <end position="45"/>
    </location>
</feature>
<feature type="transmembrane region" description="Helical" evidence="2">
    <location>
        <begin position="57"/>
        <end position="74"/>
    </location>
</feature>
<dbReference type="PANTHER" id="PTHR22911:SF79">
    <property type="entry name" value="MOBA-LIKE NTP TRANSFERASE DOMAIN-CONTAINING PROTEIN"/>
    <property type="match status" value="1"/>
</dbReference>
<evidence type="ECO:0000313" key="5">
    <source>
        <dbReference type="Proteomes" id="UP000634229"/>
    </source>
</evidence>
<evidence type="ECO:0000313" key="4">
    <source>
        <dbReference type="EMBL" id="MBL1098534.1"/>
    </source>
</evidence>
<name>A0ABS1NF40_9ACTN</name>
<dbReference type="InterPro" id="IPR037185">
    <property type="entry name" value="EmrE-like"/>
</dbReference>
<feature type="transmembrane region" description="Helical" evidence="2">
    <location>
        <begin position="289"/>
        <end position="306"/>
    </location>
</feature>
<keyword evidence="2" id="KW-0812">Transmembrane</keyword>
<feature type="transmembrane region" description="Helical" evidence="2">
    <location>
        <begin position="111"/>
        <end position="131"/>
    </location>
</feature>
<protein>
    <submittedName>
        <fullName evidence="4">DMT family transporter</fullName>
    </submittedName>
</protein>
<reference evidence="4 5" key="1">
    <citation type="submission" date="2021-01" db="EMBL/GenBank/DDBJ databases">
        <title>WGS of actinomycetes isolated from Thailand.</title>
        <authorList>
            <person name="Thawai C."/>
        </authorList>
    </citation>
    <scope>NUCLEOTIDE SEQUENCE [LARGE SCALE GENOMIC DNA]</scope>
    <source>
        <strain evidence="4 5">CA1R205</strain>
    </source>
</reference>
<dbReference type="Pfam" id="PF00892">
    <property type="entry name" value="EamA"/>
    <property type="match status" value="2"/>
</dbReference>
<dbReference type="InterPro" id="IPR000620">
    <property type="entry name" value="EamA_dom"/>
</dbReference>
<keyword evidence="2" id="KW-0472">Membrane</keyword>
<feature type="transmembrane region" description="Helical" evidence="2">
    <location>
        <begin position="86"/>
        <end position="105"/>
    </location>
</feature>
<feature type="domain" description="EamA" evidence="3">
    <location>
        <begin position="30"/>
        <end position="158"/>
    </location>
</feature>
<feature type="transmembrane region" description="Helical" evidence="2">
    <location>
        <begin position="143"/>
        <end position="165"/>
    </location>
</feature>
<sequence>MSIEEKPTFAADPAARPTPTSWYGSLHPGILVAAGAVCTSVSAAFVKLAHTSAGTAAFFRCALALIVLVPMALADRRTSGPLARRSTWASLAAGVLLGVDYVFWAASIHNVGASVATVLINIQVLAFPLLATVFEKTTLTRRFLLSVPVMLTGVVLASGATSAAHEPGGDAVHGLMFGILGGLAYGGYLYLMRAGGGTGSAVGPVCLSTASAAAVAAVMGGLWGGVDPTPPGGALGWLTALALIGQVLAWLLITAALPKLQPSASATLLLLHPALAILVGFGIGERPTAVQLAGCAVVIGTVWFTTRQGPPKDPALRKM</sequence>
<accession>A0ABS1NF40</accession>